<evidence type="ECO:0000313" key="1">
    <source>
        <dbReference type="EMBL" id="MBB2204447.1"/>
    </source>
</evidence>
<dbReference type="Proteomes" id="UP000540556">
    <property type="component" value="Unassembled WGS sequence"/>
</dbReference>
<protein>
    <submittedName>
        <fullName evidence="1">Uncharacterized protein</fullName>
    </submittedName>
</protein>
<dbReference type="AlphaFoldDB" id="A0A7W4KCJ4"/>
<gene>
    <name evidence="1" type="ORF">HLH27_05355</name>
</gene>
<keyword evidence="2" id="KW-1185">Reference proteome</keyword>
<reference evidence="1 2" key="1">
    <citation type="submission" date="2020-04" db="EMBL/GenBank/DDBJ databases">
        <title>Description of novel Gluconacetobacter.</title>
        <authorList>
            <person name="Sombolestani A."/>
        </authorList>
    </citation>
    <scope>NUCLEOTIDE SEQUENCE [LARGE SCALE GENOMIC DNA]</scope>
    <source>
        <strain evidence="1 2">LMG 27800</strain>
    </source>
</reference>
<dbReference type="RefSeq" id="WP_182948457.1">
    <property type="nucleotide sequence ID" value="NZ_JABEQK010000003.1"/>
</dbReference>
<dbReference type="EMBL" id="JABEQK010000003">
    <property type="protein sequence ID" value="MBB2204447.1"/>
    <property type="molecule type" value="Genomic_DNA"/>
</dbReference>
<proteinExistence type="predicted"/>
<organism evidence="1 2">
    <name type="scientific">Gluconacetobacter takamatsuzukensis</name>
    <dbReference type="NCBI Taxonomy" id="1286190"/>
    <lineage>
        <taxon>Bacteria</taxon>
        <taxon>Pseudomonadati</taxon>
        <taxon>Pseudomonadota</taxon>
        <taxon>Alphaproteobacteria</taxon>
        <taxon>Acetobacterales</taxon>
        <taxon>Acetobacteraceae</taxon>
        <taxon>Gluconacetobacter</taxon>
    </lineage>
</organism>
<comment type="caution">
    <text evidence="1">The sequence shown here is derived from an EMBL/GenBank/DDBJ whole genome shotgun (WGS) entry which is preliminary data.</text>
</comment>
<name>A0A7W4KCJ4_9PROT</name>
<accession>A0A7W4KCJ4</accession>
<evidence type="ECO:0000313" key="2">
    <source>
        <dbReference type="Proteomes" id="UP000540556"/>
    </source>
</evidence>
<sequence length="47" mass="4870">MGRILLALVGIVVVVGLGGFVSLGMFPPPAPAMAVHKDLSPDRFVHS</sequence>